<keyword evidence="3" id="KW-1185">Reference proteome</keyword>
<dbReference type="Proteomes" id="UP000000580">
    <property type="component" value="Chromosome"/>
</dbReference>
<dbReference type="EMBL" id="AE016958">
    <property type="protein sequence ID" value="AAS04466.1"/>
    <property type="molecule type" value="Genomic_DNA"/>
</dbReference>
<gene>
    <name evidence="2" type="ordered locus">MAP_2149c</name>
</gene>
<name>Q73Y09_MYCPA</name>
<feature type="compositionally biased region" description="Basic residues" evidence="1">
    <location>
        <begin position="1"/>
        <end position="12"/>
    </location>
</feature>
<dbReference type="KEGG" id="mpa:MAP_2149c"/>
<accession>Q73Y09</accession>
<feature type="region of interest" description="Disordered" evidence="1">
    <location>
        <begin position="1"/>
        <end position="21"/>
    </location>
</feature>
<dbReference type="AlphaFoldDB" id="Q73Y09"/>
<evidence type="ECO:0000313" key="2">
    <source>
        <dbReference type="EMBL" id="AAS04466.1"/>
    </source>
</evidence>
<dbReference type="HOGENOM" id="CLU_1287672_0_0_11"/>
<evidence type="ECO:0000313" key="3">
    <source>
        <dbReference type="Proteomes" id="UP000000580"/>
    </source>
</evidence>
<protein>
    <submittedName>
        <fullName evidence="2">Uncharacterized protein</fullName>
    </submittedName>
</protein>
<proteinExistence type="predicted"/>
<reference evidence="2 3" key="1">
    <citation type="journal article" date="2005" name="Proc. Natl. Acad. Sci. U.S.A.">
        <title>The complete genome sequence of Mycobacterium avium subspecies paratuberculosis.</title>
        <authorList>
            <person name="Li L."/>
            <person name="Bannantine J.P."/>
            <person name="Zhang Q."/>
            <person name="Amonsin A."/>
            <person name="May B.J."/>
            <person name="Alt D."/>
            <person name="Banerji N."/>
            <person name="Kanjilal S."/>
            <person name="Kapur V."/>
        </authorList>
    </citation>
    <scope>NUCLEOTIDE SEQUENCE [LARGE SCALE GENOMIC DNA]</scope>
    <source>
        <strain evidence="3">ATCC BAA-968 / K-10</strain>
    </source>
</reference>
<evidence type="ECO:0000256" key="1">
    <source>
        <dbReference type="SAM" id="MobiDB-lite"/>
    </source>
</evidence>
<sequence length="214" mass="22417">MARASRRPSRRLPRGDDGGPQVVGSVATIQQVFAYQLATQPVLKTARTQPALRGRAVDAPQLVTHPVTVGTAAAPLARPPCAPVVCYRASLVIPAGPVALAEGVHPAAVIPVIPAADVALIPPHVEADVTAIVEAVGVVLLAHAATPSRRRRRDSTDFNAIFLKWAARAFSAILARRAGGSLPSGSTCFSKRSHAALRALCVRAERFSVRAQLS</sequence>
<organism evidence="2 3">
    <name type="scientific">Mycolicibacterium paratuberculosis (strain ATCC BAA-968 / K-10)</name>
    <name type="common">Mycobacterium paratuberculosis</name>
    <dbReference type="NCBI Taxonomy" id="262316"/>
    <lineage>
        <taxon>Bacteria</taxon>
        <taxon>Bacillati</taxon>
        <taxon>Actinomycetota</taxon>
        <taxon>Actinomycetes</taxon>
        <taxon>Mycobacteriales</taxon>
        <taxon>Mycobacteriaceae</taxon>
        <taxon>Mycobacterium</taxon>
        <taxon>Mycobacterium avium complex (MAC)</taxon>
    </lineage>
</organism>